<accession>A0AAD9JQ95</accession>
<protein>
    <submittedName>
        <fullName evidence="1">Uncharacterized protein</fullName>
    </submittedName>
</protein>
<reference evidence="1" key="1">
    <citation type="journal article" date="2023" name="Mol. Biol. Evol.">
        <title>Third-Generation Sequencing Reveals the Adaptive Role of the Epigenome in Three Deep-Sea Polychaetes.</title>
        <authorList>
            <person name="Perez M."/>
            <person name="Aroh O."/>
            <person name="Sun Y."/>
            <person name="Lan Y."/>
            <person name="Juniper S.K."/>
            <person name="Young C.R."/>
            <person name="Angers B."/>
            <person name="Qian P.Y."/>
        </authorList>
    </citation>
    <scope>NUCLEOTIDE SEQUENCE</scope>
    <source>
        <strain evidence="1">P08H-3</strain>
    </source>
</reference>
<dbReference type="Gene3D" id="2.80.10.50">
    <property type="match status" value="1"/>
</dbReference>
<organism evidence="1 2">
    <name type="scientific">Paralvinella palmiformis</name>
    <dbReference type="NCBI Taxonomy" id="53620"/>
    <lineage>
        <taxon>Eukaryota</taxon>
        <taxon>Metazoa</taxon>
        <taxon>Spiralia</taxon>
        <taxon>Lophotrochozoa</taxon>
        <taxon>Annelida</taxon>
        <taxon>Polychaeta</taxon>
        <taxon>Sedentaria</taxon>
        <taxon>Canalipalpata</taxon>
        <taxon>Terebellida</taxon>
        <taxon>Terebelliformia</taxon>
        <taxon>Alvinellidae</taxon>
        <taxon>Paralvinella</taxon>
    </lineage>
</organism>
<dbReference type="Proteomes" id="UP001208570">
    <property type="component" value="Unassembled WGS sequence"/>
</dbReference>
<keyword evidence="2" id="KW-1185">Reference proteome</keyword>
<sequence>MPLDGLADQMVLVPFQVGCTVHSDQLDPYQLKHEFSNKYIHSTPKRPCEKQRHGFLTFLDENNSKAAQFRFLPKYRLNKEGDTSLGHYLQATEPFVYYDRGKRSELVCSVVINEFTVVKRKDNNTIDGDSSVAIWGGSVLQLNHKHLGAYLCADMEDSKQNFVHLHEYGSAGTKTKSLYPPQSSATFWQILPEVNMLRVRHSEIPLSYMSQVRHSEIPLSYMSQVRHSEISLSYMSQVRHSEIPLSYMSHVRHSEIPLSYMSHVRHSEIPLSYMSHVRHSETPLSYMSQVRHSEIPLSYMSQVRHSEIPLSYMSQVRHSEIPLSYMSQVRHSEIPLSYMSHVRHSEIPLSYMSQVRHSEISLSYMSQVRHSEIPLSYMSHVRHDK</sequence>
<comment type="caution">
    <text evidence="1">The sequence shown here is derived from an EMBL/GenBank/DDBJ whole genome shotgun (WGS) entry which is preliminary data.</text>
</comment>
<name>A0AAD9JQ95_9ANNE</name>
<dbReference type="AlphaFoldDB" id="A0AAD9JQ95"/>
<gene>
    <name evidence="1" type="ORF">LSH36_220g02000</name>
</gene>
<evidence type="ECO:0000313" key="2">
    <source>
        <dbReference type="Proteomes" id="UP001208570"/>
    </source>
</evidence>
<proteinExistence type="predicted"/>
<dbReference type="EMBL" id="JAODUP010000220">
    <property type="protein sequence ID" value="KAK2156150.1"/>
    <property type="molecule type" value="Genomic_DNA"/>
</dbReference>
<evidence type="ECO:0000313" key="1">
    <source>
        <dbReference type="EMBL" id="KAK2156150.1"/>
    </source>
</evidence>